<gene>
    <name evidence="4" type="ORF">HNR23_002142</name>
</gene>
<keyword evidence="2" id="KW-0012">Acyltransferase</keyword>
<sequence length="148" mass="15963">MALTIRPAVAADLPGLLALYRELNPDDPPLPQDSADRIWADIAVQRGRTVLVADQEGTPVGTADCTVLPNLTRGGRSILLVENVVVAAAHRRRGIGRRLMGSVVRLAESNGCYKVQLLAADEAEAHLFYRSCGFGSTAPGFRRYLARP</sequence>
<proteinExistence type="predicted"/>
<dbReference type="Pfam" id="PF00583">
    <property type="entry name" value="Acetyltransf_1"/>
    <property type="match status" value="1"/>
</dbReference>
<dbReference type="InterPro" id="IPR016181">
    <property type="entry name" value="Acyl_CoA_acyltransferase"/>
</dbReference>
<dbReference type="PROSITE" id="PS51186">
    <property type="entry name" value="GNAT"/>
    <property type="match status" value="1"/>
</dbReference>
<dbReference type="SUPFAM" id="SSF55729">
    <property type="entry name" value="Acyl-CoA N-acyltransferases (Nat)"/>
    <property type="match status" value="1"/>
</dbReference>
<evidence type="ECO:0000256" key="1">
    <source>
        <dbReference type="ARBA" id="ARBA00022679"/>
    </source>
</evidence>
<evidence type="ECO:0000259" key="3">
    <source>
        <dbReference type="PROSITE" id="PS51186"/>
    </source>
</evidence>
<dbReference type="Gene3D" id="3.40.630.30">
    <property type="match status" value="1"/>
</dbReference>
<evidence type="ECO:0000256" key="2">
    <source>
        <dbReference type="ARBA" id="ARBA00023315"/>
    </source>
</evidence>
<dbReference type="AlphaFoldDB" id="A0A7X0D572"/>
<keyword evidence="5" id="KW-1185">Reference proteome</keyword>
<dbReference type="InterPro" id="IPR000182">
    <property type="entry name" value="GNAT_dom"/>
</dbReference>
<feature type="domain" description="N-acetyltransferase" evidence="3">
    <location>
        <begin position="3"/>
        <end position="148"/>
    </location>
</feature>
<name>A0A7X0D572_9ACTN</name>
<dbReference type="Proteomes" id="UP000546642">
    <property type="component" value="Unassembled WGS sequence"/>
</dbReference>
<reference evidence="4 5" key="1">
    <citation type="submission" date="2020-08" db="EMBL/GenBank/DDBJ databases">
        <title>Sequencing the genomes of 1000 actinobacteria strains.</title>
        <authorList>
            <person name="Klenk H.-P."/>
        </authorList>
    </citation>
    <scope>NUCLEOTIDE SEQUENCE [LARGE SCALE GENOMIC DNA]</scope>
    <source>
        <strain evidence="4 5">DSM 46659</strain>
    </source>
</reference>
<comment type="caution">
    <text evidence="4">The sequence shown here is derived from an EMBL/GenBank/DDBJ whole genome shotgun (WGS) entry which is preliminary data.</text>
</comment>
<keyword evidence="1 4" id="KW-0808">Transferase</keyword>
<dbReference type="PANTHER" id="PTHR43877">
    <property type="entry name" value="AMINOALKYLPHOSPHONATE N-ACETYLTRANSFERASE-RELATED-RELATED"/>
    <property type="match status" value="1"/>
</dbReference>
<protein>
    <submittedName>
        <fullName evidence="4">GNAT superfamily N-acetyltransferase</fullName>
    </submittedName>
</protein>
<accession>A0A7X0D572</accession>
<organism evidence="4 5">
    <name type="scientific">Nocardiopsis mwathae</name>
    <dbReference type="NCBI Taxonomy" id="1472723"/>
    <lineage>
        <taxon>Bacteria</taxon>
        <taxon>Bacillati</taxon>
        <taxon>Actinomycetota</taxon>
        <taxon>Actinomycetes</taxon>
        <taxon>Streptosporangiales</taxon>
        <taxon>Nocardiopsidaceae</taxon>
        <taxon>Nocardiopsis</taxon>
    </lineage>
</organism>
<evidence type="ECO:0000313" key="4">
    <source>
        <dbReference type="EMBL" id="MBB6172082.1"/>
    </source>
</evidence>
<dbReference type="InterPro" id="IPR050832">
    <property type="entry name" value="Bact_Acetyltransf"/>
</dbReference>
<dbReference type="EMBL" id="JACHDS010000001">
    <property type="protein sequence ID" value="MBB6172082.1"/>
    <property type="molecule type" value="Genomic_DNA"/>
</dbReference>
<dbReference type="CDD" id="cd04301">
    <property type="entry name" value="NAT_SF"/>
    <property type="match status" value="1"/>
</dbReference>
<dbReference type="GO" id="GO:0016747">
    <property type="term" value="F:acyltransferase activity, transferring groups other than amino-acyl groups"/>
    <property type="evidence" value="ECO:0007669"/>
    <property type="project" value="InterPro"/>
</dbReference>
<evidence type="ECO:0000313" key="5">
    <source>
        <dbReference type="Proteomes" id="UP000546642"/>
    </source>
</evidence>
<dbReference type="RefSeq" id="WP_184075434.1">
    <property type="nucleotide sequence ID" value="NZ_JACHDS010000001.1"/>
</dbReference>